<comment type="similarity">
    <text evidence="2">Belongs to the acyl-CoA dehydrogenase family.</text>
</comment>
<evidence type="ECO:0000256" key="4">
    <source>
        <dbReference type="ARBA" id="ARBA00022827"/>
    </source>
</evidence>
<sequence length="574" mass="66732">MVLLNPNKLNTTEYQDEITKSIMTKTINWFENKGRLQLKKDHHERTWYRDFLDFLHEEQIFANLLTPPQYGDPGTRWDTFRNNQMSEILGFYGLSFWYTWQVSILGLGPVWISHNEKIKNHTAKLLQDGGIFGFGLSEKEHGADIYSSDLTLTKQEDGTYFANGNKYYIGNGNEGALISIFGKMENIGEVEDKRFGKYVFFPVSTQHEKYEVVKNVIDSQMFVAEYKLNDYPILEDEILAKGQEAWNMALNTVNIGKFNLGWGSIGICTHAFYEAIDHATHRILYGHPVSDFPHIQQYFVQAYARLVAMKTFAQRATDYMRAASPEDRRYLLFNPLVKCYVTSQGEEVIDLLWDIIAAKGYEKDQYFENATKHIRMLPKLEGTVHVNMALVVKFVENFFFNKANLPEVPKMDQPINDDFLFNQPAAKGLRKIVFHDFNKAFENVDIPNVLIFKEQILLFEEFLKTAAPTKLQSKDFDFVLIFGFLFTQIVYGELILENQRYSALNEDLINQIFEFIVQDFSKYAVKLYSKPTCTETQMNLLLQMVKKPALNEEGFAKVWQNFVFPLKNSYTMQE</sequence>
<gene>
    <name evidence="6" type="ORF">NEF87_001190</name>
</gene>
<keyword evidence="4" id="KW-0274">FAD</keyword>
<dbReference type="Proteomes" id="UP001208689">
    <property type="component" value="Chromosome"/>
</dbReference>
<keyword evidence="3" id="KW-0285">Flavoprotein</keyword>
<reference evidence="6" key="1">
    <citation type="submission" date="2022-09" db="EMBL/GenBank/DDBJ databases">
        <title>Actin cytoskeleton and complex cell architecture in an #Asgard archaeon.</title>
        <authorList>
            <person name="Ponce Toledo R.I."/>
            <person name="Schleper C."/>
            <person name="Rodrigues Oliveira T."/>
            <person name="Wollweber F."/>
            <person name="Xu J."/>
            <person name="Rittmann S."/>
            <person name="Klingl A."/>
            <person name="Pilhofer M."/>
        </authorList>
    </citation>
    <scope>NUCLEOTIDE SEQUENCE</scope>
    <source>
        <strain evidence="6">B-35</strain>
    </source>
</reference>
<dbReference type="PANTHER" id="PTHR43884">
    <property type="entry name" value="ACYL-COA DEHYDROGENASE"/>
    <property type="match status" value="1"/>
</dbReference>
<comment type="cofactor">
    <cofactor evidence="1">
        <name>FAD</name>
        <dbReference type="ChEBI" id="CHEBI:57692"/>
    </cofactor>
</comment>
<dbReference type="InterPro" id="IPR046373">
    <property type="entry name" value="Acyl-CoA_Oxase/DH_mid-dom_sf"/>
</dbReference>
<dbReference type="PANTHER" id="PTHR43884:SF19">
    <property type="entry name" value="ACYL-COA DEHYDROGENASE FADE4-RELATED"/>
    <property type="match status" value="1"/>
</dbReference>
<dbReference type="Pfam" id="PF00441">
    <property type="entry name" value="Acyl-CoA_dh_1"/>
    <property type="match status" value="1"/>
</dbReference>
<feature type="domain" description="Acyl-CoA dehydrogenase/oxidase C-terminal" evidence="5">
    <location>
        <begin position="246"/>
        <end position="393"/>
    </location>
</feature>
<evidence type="ECO:0000256" key="1">
    <source>
        <dbReference type="ARBA" id="ARBA00001974"/>
    </source>
</evidence>
<dbReference type="SUPFAM" id="SSF47203">
    <property type="entry name" value="Acyl-CoA dehydrogenase C-terminal domain-like"/>
    <property type="match status" value="1"/>
</dbReference>
<evidence type="ECO:0000256" key="2">
    <source>
        <dbReference type="ARBA" id="ARBA00009347"/>
    </source>
</evidence>
<proteinExistence type="inferred from homology"/>
<name>A0ABY6HN24_9ARCH</name>
<protein>
    <recommendedName>
        <fullName evidence="5">Acyl-CoA dehydrogenase/oxidase C-terminal domain-containing protein</fullName>
    </recommendedName>
</protein>
<dbReference type="InterPro" id="IPR009100">
    <property type="entry name" value="AcylCoA_DH/oxidase_NM_dom_sf"/>
</dbReference>
<dbReference type="InterPro" id="IPR037069">
    <property type="entry name" value="AcylCoA_DH/ox_N_sf"/>
</dbReference>
<dbReference type="EMBL" id="CP104013">
    <property type="protein sequence ID" value="UYP44905.1"/>
    <property type="molecule type" value="Genomic_DNA"/>
</dbReference>
<dbReference type="InterPro" id="IPR036250">
    <property type="entry name" value="AcylCo_DH-like_C"/>
</dbReference>
<accession>A0ABY6HN24</accession>
<dbReference type="SUPFAM" id="SSF56645">
    <property type="entry name" value="Acyl-CoA dehydrogenase NM domain-like"/>
    <property type="match status" value="1"/>
</dbReference>
<evidence type="ECO:0000259" key="5">
    <source>
        <dbReference type="Pfam" id="PF00441"/>
    </source>
</evidence>
<evidence type="ECO:0000313" key="6">
    <source>
        <dbReference type="EMBL" id="UYP44905.1"/>
    </source>
</evidence>
<organism evidence="6 7">
    <name type="scientific">Candidatus Lokiarchaeum ossiferum</name>
    <dbReference type="NCBI Taxonomy" id="2951803"/>
    <lineage>
        <taxon>Archaea</taxon>
        <taxon>Promethearchaeati</taxon>
        <taxon>Promethearchaeota</taxon>
        <taxon>Promethearchaeia</taxon>
        <taxon>Promethearchaeales</taxon>
        <taxon>Promethearchaeaceae</taxon>
        <taxon>Candidatus Lokiarchaeum</taxon>
    </lineage>
</organism>
<dbReference type="Gene3D" id="2.40.110.10">
    <property type="entry name" value="Butyryl-CoA Dehydrogenase, subunit A, domain 2"/>
    <property type="match status" value="1"/>
</dbReference>
<dbReference type="Gene3D" id="1.20.140.10">
    <property type="entry name" value="Butyryl-CoA Dehydrogenase, subunit A, domain 3"/>
    <property type="match status" value="1"/>
</dbReference>
<keyword evidence="7" id="KW-1185">Reference proteome</keyword>
<evidence type="ECO:0000256" key="3">
    <source>
        <dbReference type="ARBA" id="ARBA00022630"/>
    </source>
</evidence>
<dbReference type="Gene3D" id="1.10.540.10">
    <property type="entry name" value="Acyl-CoA dehydrogenase/oxidase, N-terminal domain"/>
    <property type="match status" value="1"/>
</dbReference>
<evidence type="ECO:0000313" key="7">
    <source>
        <dbReference type="Proteomes" id="UP001208689"/>
    </source>
</evidence>
<dbReference type="InterPro" id="IPR009075">
    <property type="entry name" value="AcylCo_DH/oxidase_C"/>
</dbReference>